<feature type="region of interest" description="Disordered" evidence="1">
    <location>
        <begin position="1"/>
        <end position="21"/>
    </location>
</feature>
<dbReference type="Proteomes" id="UP001596156">
    <property type="component" value="Unassembled WGS sequence"/>
</dbReference>
<dbReference type="Pfam" id="PF04149">
    <property type="entry name" value="DUF397"/>
    <property type="match status" value="1"/>
</dbReference>
<protein>
    <submittedName>
        <fullName evidence="3">DUF397 domain-containing protein</fullName>
    </submittedName>
</protein>
<proteinExistence type="predicted"/>
<evidence type="ECO:0000256" key="1">
    <source>
        <dbReference type="SAM" id="MobiDB-lite"/>
    </source>
</evidence>
<evidence type="ECO:0000259" key="2">
    <source>
        <dbReference type="Pfam" id="PF04149"/>
    </source>
</evidence>
<comment type="caution">
    <text evidence="3">The sequence shown here is derived from an EMBL/GenBank/DDBJ whole genome shotgun (WGS) entry which is preliminary data.</text>
</comment>
<dbReference type="RefSeq" id="WP_344642008.1">
    <property type="nucleotide sequence ID" value="NZ_BAAASS010000001.1"/>
</dbReference>
<feature type="domain" description="DUF397" evidence="2">
    <location>
        <begin position="9"/>
        <end position="62"/>
    </location>
</feature>
<evidence type="ECO:0000313" key="4">
    <source>
        <dbReference type="Proteomes" id="UP001596156"/>
    </source>
</evidence>
<name>A0ABW0DGT3_STRFI</name>
<accession>A0ABW0DGT3</accession>
<reference evidence="4" key="1">
    <citation type="journal article" date="2019" name="Int. J. Syst. Evol. Microbiol.">
        <title>The Global Catalogue of Microorganisms (GCM) 10K type strain sequencing project: providing services to taxonomists for standard genome sequencing and annotation.</title>
        <authorList>
            <consortium name="The Broad Institute Genomics Platform"/>
            <consortium name="The Broad Institute Genome Sequencing Center for Infectious Disease"/>
            <person name="Wu L."/>
            <person name="Ma J."/>
        </authorList>
    </citation>
    <scope>NUCLEOTIDE SEQUENCE [LARGE SCALE GENOMIC DNA]</scope>
    <source>
        <strain evidence="4">CCM 8479</strain>
    </source>
</reference>
<evidence type="ECO:0000313" key="3">
    <source>
        <dbReference type="EMBL" id="MFC5228531.1"/>
    </source>
</evidence>
<sequence>MREYDLSNARWRKSSYSNGEGGSCVEVADAVPGVVPVRDSKLTDGPVIVVGSTAWAEFVGTVGATCQHPPAAAHPCPSPSALG</sequence>
<keyword evidence="4" id="KW-1185">Reference proteome</keyword>
<organism evidence="3 4">
    <name type="scientific">Streptomyces fimbriatus</name>
    <dbReference type="NCBI Taxonomy" id="68197"/>
    <lineage>
        <taxon>Bacteria</taxon>
        <taxon>Bacillati</taxon>
        <taxon>Actinomycetota</taxon>
        <taxon>Actinomycetes</taxon>
        <taxon>Kitasatosporales</taxon>
        <taxon>Streptomycetaceae</taxon>
        <taxon>Streptomyces</taxon>
    </lineage>
</organism>
<gene>
    <name evidence="3" type="ORF">ACFPN6_28975</name>
</gene>
<dbReference type="InterPro" id="IPR007278">
    <property type="entry name" value="DUF397"/>
</dbReference>
<dbReference type="EMBL" id="JBHSKL010000043">
    <property type="protein sequence ID" value="MFC5228531.1"/>
    <property type="molecule type" value="Genomic_DNA"/>
</dbReference>